<dbReference type="EMBL" id="FOVL01000015">
    <property type="protein sequence ID" value="SFN74813.1"/>
    <property type="molecule type" value="Genomic_DNA"/>
</dbReference>
<dbReference type="Proteomes" id="UP000199153">
    <property type="component" value="Unassembled WGS sequence"/>
</dbReference>
<dbReference type="RefSeq" id="WP_093410033.1">
    <property type="nucleotide sequence ID" value="NZ_FOVL01000015.1"/>
</dbReference>
<keyword evidence="3" id="KW-1185">Reference proteome</keyword>
<feature type="domain" description="Putative zinc ribbon" evidence="1">
    <location>
        <begin position="5"/>
        <end position="83"/>
    </location>
</feature>
<dbReference type="AlphaFoldDB" id="A0A1I5BJC5"/>
<reference evidence="2 3" key="1">
    <citation type="submission" date="2016-10" db="EMBL/GenBank/DDBJ databases">
        <authorList>
            <person name="de Groot N.N."/>
        </authorList>
    </citation>
    <scope>NUCLEOTIDE SEQUENCE [LARGE SCALE GENOMIC DNA]</scope>
    <source>
        <strain evidence="2 3">DSM 17794</strain>
    </source>
</reference>
<dbReference type="Pfam" id="PF12674">
    <property type="entry name" value="Zn_ribbon_2"/>
    <property type="match status" value="1"/>
</dbReference>
<evidence type="ECO:0000259" key="1">
    <source>
        <dbReference type="Pfam" id="PF12674"/>
    </source>
</evidence>
<organism evidence="2 3">
    <name type="scientific">Salegentibacter flavus</name>
    <dbReference type="NCBI Taxonomy" id="287099"/>
    <lineage>
        <taxon>Bacteria</taxon>
        <taxon>Pseudomonadati</taxon>
        <taxon>Bacteroidota</taxon>
        <taxon>Flavobacteriia</taxon>
        <taxon>Flavobacteriales</taxon>
        <taxon>Flavobacteriaceae</taxon>
        <taxon>Salegentibacter</taxon>
    </lineage>
</organism>
<gene>
    <name evidence="2" type="ORF">SAMN05660413_02417</name>
</gene>
<dbReference type="OrthoDB" id="9801008at2"/>
<name>A0A1I5BJC5_9FLAO</name>
<proteinExistence type="predicted"/>
<evidence type="ECO:0000313" key="3">
    <source>
        <dbReference type="Proteomes" id="UP000199153"/>
    </source>
</evidence>
<protein>
    <submittedName>
        <fullName evidence="2">Putative zinc ribbon domain-containing protein</fullName>
    </submittedName>
</protein>
<dbReference type="STRING" id="287099.SAMN05660413_02417"/>
<evidence type="ECO:0000313" key="2">
    <source>
        <dbReference type="EMBL" id="SFN74813.1"/>
    </source>
</evidence>
<dbReference type="InterPro" id="IPR025868">
    <property type="entry name" value="Zn_ribbon_dom_put"/>
</dbReference>
<accession>A0A1I5BJC5</accession>
<sequence>MVPYTCQSCGMPFTKEMRGTNRDKSFNNDYCIKCFKDGEFTNPHLTLHQLEIQLLEMAEVHNGISLEEAQQIIRKLPELKRWRMENI</sequence>